<evidence type="ECO:0000256" key="2">
    <source>
        <dbReference type="ARBA" id="ARBA00023284"/>
    </source>
</evidence>
<dbReference type="CDD" id="cd03014">
    <property type="entry name" value="PRX_Atyp2cys"/>
    <property type="match status" value="1"/>
</dbReference>
<evidence type="ECO:0000313" key="5">
    <source>
        <dbReference type="EMBL" id="BAU46725.1"/>
    </source>
</evidence>
<protein>
    <recommendedName>
        <fullName evidence="3">Thiol peroxidase</fullName>
        <shortName evidence="3">Tpx</shortName>
        <ecNumber evidence="3">1.11.1.24</ecNumber>
    </recommendedName>
    <alternativeName>
        <fullName evidence="3">Peroxiredoxin tpx</fullName>
        <shortName evidence="3">Prx</shortName>
    </alternativeName>
    <alternativeName>
        <fullName evidence="3">Thioredoxin peroxidase</fullName>
    </alternativeName>
    <alternativeName>
        <fullName evidence="3">Thioredoxin-dependent peroxiredoxin</fullName>
    </alternativeName>
</protein>
<dbReference type="KEGG" id="sva:SVA_0143"/>
<dbReference type="InterPro" id="IPR002065">
    <property type="entry name" value="TPX"/>
</dbReference>
<gene>
    <name evidence="3" type="primary">tpx</name>
    <name evidence="5" type="ORF">SVA_0143</name>
</gene>
<keyword evidence="6" id="KW-1185">Reference proteome</keyword>
<reference evidence="5 6" key="1">
    <citation type="submission" date="2015-08" db="EMBL/GenBank/DDBJ databases">
        <title>Complete genome sequence of Sulfurifustis variabilis.</title>
        <authorList>
            <person name="Miura A."/>
            <person name="Kojima H."/>
            <person name="Fukui M."/>
        </authorList>
    </citation>
    <scope>NUCLEOTIDE SEQUENCE [LARGE SCALE GENOMIC DNA]</scope>
    <source>
        <strain evidence="6">skN76</strain>
    </source>
</reference>
<feature type="disulfide bond" description="Redox-active" evidence="3">
    <location>
        <begin position="60"/>
        <end position="94"/>
    </location>
</feature>
<dbReference type="AlphaFoldDB" id="A0A1B4V0K7"/>
<evidence type="ECO:0000256" key="3">
    <source>
        <dbReference type="HAMAP-Rule" id="MF_00269"/>
    </source>
</evidence>
<accession>A0A1B4V0K7</accession>
<dbReference type="Proteomes" id="UP000218899">
    <property type="component" value="Chromosome"/>
</dbReference>
<comment type="miscellaneous">
    <text evidence="3">The active site is a conserved redox-active cysteine residue, the peroxidatic cysteine (C(P)), which makes the nucleophilic attack on the peroxide substrate. The peroxide oxidizes the C(P)-SH to cysteine sulfenic acid (C(P)-SOH), which then reacts with another cysteine residue, the resolving cysteine (C(R)), to form a disulfide bridge. The disulfide is subsequently reduced by an appropriate electron donor to complete the catalytic cycle. In this atypical 2-Cys peroxiredoxin, C(R) is present in the same subunit to form an intramolecular disulfide. The disulfide is subsequently reduced by thioredoxin.</text>
</comment>
<dbReference type="NCBIfam" id="NF001808">
    <property type="entry name" value="PRK00522.1"/>
    <property type="match status" value="1"/>
</dbReference>
<feature type="domain" description="Thioredoxin" evidence="4">
    <location>
        <begin position="18"/>
        <end position="166"/>
    </location>
</feature>
<comment type="similarity">
    <text evidence="3">Belongs to the peroxiredoxin family. Tpx subfamily.</text>
</comment>
<name>A0A1B4V0K7_9GAMM</name>
<dbReference type="Gene3D" id="3.40.30.10">
    <property type="entry name" value="Glutaredoxin"/>
    <property type="match status" value="1"/>
</dbReference>
<keyword evidence="1 3" id="KW-1015">Disulfide bond</keyword>
<proteinExistence type="inferred from homology"/>
<dbReference type="PROSITE" id="PS51352">
    <property type="entry name" value="THIOREDOXIN_2"/>
    <property type="match status" value="1"/>
</dbReference>
<keyword evidence="2 3" id="KW-0676">Redox-active center</keyword>
<dbReference type="RefSeq" id="WP_096457361.1">
    <property type="nucleotide sequence ID" value="NZ_AP014936.1"/>
</dbReference>
<dbReference type="SUPFAM" id="SSF52833">
    <property type="entry name" value="Thioredoxin-like"/>
    <property type="match status" value="1"/>
</dbReference>
<dbReference type="PANTHER" id="PTHR43110:SF1">
    <property type="entry name" value="THIOL PEROXIDASE"/>
    <property type="match status" value="1"/>
</dbReference>
<dbReference type="Pfam" id="PF08534">
    <property type="entry name" value="Redoxin"/>
    <property type="match status" value="1"/>
</dbReference>
<dbReference type="InterPro" id="IPR050455">
    <property type="entry name" value="Tpx_Peroxidase_subfamily"/>
</dbReference>
<evidence type="ECO:0000256" key="1">
    <source>
        <dbReference type="ARBA" id="ARBA00023157"/>
    </source>
</evidence>
<dbReference type="PANTHER" id="PTHR43110">
    <property type="entry name" value="THIOL PEROXIDASE"/>
    <property type="match status" value="1"/>
</dbReference>
<dbReference type="InterPro" id="IPR013740">
    <property type="entry name" value="Redoxin"/>
</dbReference>
<dbReference type="GO" id="GO:0008379">
    <property type="term" value="F:thioredoxin peroxidase activity"/>
    <property type="evidence" value="ECO:0007669"/>
    <property type="project" value="UniProtKB-UniRule"/>
</dbReference>
<comment type="subunit">
    <text evidence="3">Homodimer.</text>
</comment>
<sequence>MANITHRGHPVHTIGELPAVGSRAPDFRLTDANLNDVTLADFRGKKKLLNIFPSIDTPTCAMSTRKFNEYAAGHPDAVIIMVSADLPFAQQHFCSVENTHNVRTLSMMRDRNFAKDYGVLLLDGLYRGITARAVVVLDENDTVVYTQLVPEIRQEPDYEKAIAALK</sequence>
<dbReference type="InterPro" id="IPR036249">
    <property type="entry name" value="Thioredoxin-like_sf"/>
</dbReference>
<comment type="catalytic activity">
    <reaction evidence="3">
        <text>a hydroperoxide + [thioredoxin]-dithiol = an alcohol + [thioredoxin]-disulfide + H2O</text>
        <dbReference type="Rhea" id="RHEA:62620"/>
        <dbReference type="Rhea" id="RHEA-COMP:10698"/>
        <dbReference type="Rhea" id="RHEA-COMP:10700"/>
        <dbReference type="ChEBI" id="CHEBI:15377"/>
        <dbReference type="ChEBI" id="CHEBI:29950"/>
        <dbReference type="ChEBI" id="CHEBI:30879"/>
        <dbReference type="ChEBI" id="CHEBI:35924"/>
        <dbReference type="ChEBI" id="CHEBI:50058"/>
        <dbReference type="EC" id="1.11.1.24"/>
    </reaction>
</comment>
<keyword evidence="3" id="KW-0560">Oxidoreductase</keyword>
<dbReference type="EC" id="1.11.1.24" evidence="3"/>
<evidence type="ECO:0000259" key="4">
    <source>
        <dbReference type="PROSITE" id="PS51352"/>
    </source>
</evidence>
<keyword evidence="3" id="KW-0049">Antioxidant</keyword>
<evidence type="ECO:0000313" key="6">
    <source>
        <dbReference type="Proteomes" id="UP000218899"/>
    </source>
</evidence>
<dbReference type="HAMAP" id="MF_00269">
    <property type="entry name" value="Tpx"/>
    <property type="match status" value="1"/>
</dbReference>
<comment type="function">
    <text evidence="3">Thiol-specific peroxidase that catalyzes the reduction of hydrogen peroxide and organic hydroperoxides to water and alcohols, respectively. Plays a role in cell protection against oxidative stress by detoxifying peroxides.</text>
</comment>
<organism evidence="5 6">
    <name type="scientific">Sulfurifustis variabilis</name>
    <dbReference type="NCBI Taxonomy" id="1675686"/>
    <lineage>
        <taxon>Bacteria</taxon>
        <taxon>Pseudomonadati</taxon>
        <taxon>Pseudomonadota</taxon>
        <taxon>Gammaproteobacteria</taxon>
        <taxon>Acidiferrobacterales</taxon>
        <taxon>Acidiferrobacteraceae</taxon>
        <taxon>Sulfurifustis</taxon>
    </lineage>
</organism>
<keyword evidence="3 5" id="KW-0575">Peroxidase</keyword>
<dbReference type="OrthoDB" id="9781543at2"/>
<dbReference type="EMBL" id="AP014936">
    <property type="protein sequence ID" value="BAU46725.1"/>
    <property type="molecule type" value="Genomic_DNA"/>
</dbReference>
<dbReference type="InterPro" id="IPR013766">
    <property type="entry name" value="Thioredoxin_domain"/>
</dbReference>
<feature type="active site" description="Cysteine sulfenic acid (-SOH) intermediate" evidence="3">
    <location>
        <position position="60"/>
    </location>
</feature>